<proteinExistence type="predicted"/>
<sequence length="261" mass="27124">MPTDLLVITEVMLLSGALGGLVNGFLSEAPETARLAWWKHVVIGITAAFMVPLFLAMISADLIDKIRGTAGQAGNPVLLLNLAGFCLVAAVSSRAFIGSLTERLMREVRDARAQADAATTTAEQARQRATDATEAALTAQSDAETAQALARAQITEEPAIDAAEDAAPRQRSGPPSGAGLGTPPALAQEKLVLLALTEGDVALRTVAGLAQDSRLDEATVLTVLGHLQQKAWALPLAGSDGRPRWFATAAGKAQTRTAMPA</sequence>
<keyword evidence="2" id="KW-0472">Membrane</keyword>
<dbReference type="RefSeq" id="WP_179633652.1">
    <property type="nucleotide sequence ID" value="NZ_CAXYYM010000111.1"/>
</dbReference>
<feature type="transmembrane region" description="Helical" evidence="2">
    <location>
        <begin position="78"/>
        <end position="97"/>
    </location>
</feature>
<dbReference type="Proteomes" id="UP000518288">
    <property type="component" value="Unassembled WGS sequence"/>
</dbReference>
<feature type="transmembrane region" description="Helical" evidence="2">
    <location>
        <begin position="38"/>
        <end position="58"/>
    </location>
</feature>
<feature type="region of interest" description="Disordered" evidence="1">
    <location>
        <begin position="115"/>
        <end position="140"/>
    </location>
</feature>
<comment type="caution">
    <text evidence="4">The sequence shown here is derived from an EMBL/GenBank/DDBJ whole genome shotgun (WGS) entry which is preliminary data.</text>
</comment>
<feature type="compositionally biased region" description="Low complexity" evidence="1">
    <location>
        <begin position="115"/>
        <end position="124"/>
    </location>
</feature>
<keyword evidence="2" id="KW-0812">Transmembrane</keyword>
<accession>A0A7Y9R0N8</accession>
<keyword evidence="5" id="KW-1185">Reference proteome</keyword>
<dbReference type="EMBL" id="JACCFH010000001">
    <property type="protein sequence ID" value="NYG32807.1"/>
    <property type="molecule type" value="Genomic_DNA"/>
</dbReference>
<evidence type="ECO:0000313" key="5">
    <source>
        <dbReference type="Proteomes" id="UP000518288"/>
    </source>
</evidence>
<evidence type="ECO:0000259" key="3">
    <source>
        <dbReference type="Pfam" id="PF20303"/>
    </source>
</evidence>
<dbReference type="Pfam" id="PF20303">
    <property type="entry name" value="YLATT"/>
    <property type="match status" value="1"/>
</dbReference>
<feature type="domain" description="YEATS-Like-Associating Three TM" evidence="3">
    <location>
        <begin position="5"/>
        <end position="115"/>
    </location>
</feature>
<evidence type="ECO:0000313" key="4">
    <source>
        <dbReference type="EMBL" id="NYG32807.1"/>
    </source>
</evidence>
<organism evidence="4 5">
    <name type="scientific">Sphaerotilus montanus</name>
    <dbReference type="NCBI Taxonomy" id="522889"/>
    <lineage>
        <taxon>Bacteria</taxon>
        <taxon>Pseudomonadati</taxon>
        <taxon>Pseudomonadota</taxon>
        <taxon>Betaproteobacteria</taxon>
        <taxon>Burkholderiales</taxon>
        <taxon>Sphaerotilaceae</taxon>
        <taxon>Sphaerotilus</taxon>
    </lineage>
</organism>
<feature type="transmembrane region" description="Helical" evidence="2">
    <location>
        <begin position="6"/>
        <end position="26"/>
    </location>
</feature>
<gene>
    <name evidence="4" type="ORF">BDD16_001793</name>
</gene>
<dbReference type="InterPro" id="IPR046890">
    <property type="entry name" value="YLATT"/>
</dbReference>
<dbReference type="AlphaFoldDB" id="A0A7Y9R0N8"/>
<protein>
    <recommendedName>
        <fullName evidence="3">YEATS-Like-Associating Three TM domain-containing protein</fullName>
    </recommendedName>
</protein>
<feature type="region of interest" description="Disordered" evidence="1">
    <location>
        <begin position="157"/>
        <end position="183"/>
    </location>
</feature>
<evidence type="ECO:0000256" key="1">
    <source>
        <dbReference type="SAM" id="MobiDB-lite"/>
    </source>
</evidence>
<name>A0A7Y9R0N8_9BURK</name>
<reference evidence="4 5" key="1">
    <citation type="submission" date="2020-07" db="EMBL/GenBank/DDBJ databases">
        <title>Genomic Encyclopedia of Archaeal and Bacterial Type Strains, Phase II (KMG-II): from individual species to whole genera.</title>
        <authorList>
            <person name="Goeker M."/>
        </authorList>
    </citation>
    <scope>NUCLEOTIDE SEQUENCE [LARGE SCALE GENOMIC DNA]</scope>
    <source>
        <strain evidence="4 5">DSM 21226</strain>
    </source>
</reference>
<evidence type="ECO:0000256" key="2">
    <source>
        <dbReference type="SAM" id="Phobius"/>
    </source>
</evidence>
<keyword evidence="2" id="KW-1133">Transmembrane helix</keyword>